<evidence type="ECO:0000256" key="1">
    <source>
        <dbReference type="SAM" id="MobiDB-lite"/>
    </source>
</evidence>
<proteinExistence type="predicted"/>
<accession>A0A1I2XCE4</accession>
<feature type="compositionally biased region" description="Pro residues" evidence="1">
    <location>
        <begin position="114"/>
        <end position="149"/>
    </location>
</feature>
<feature type="chain" id="PRO_5011464310" description="Right handed beta helix region" evidence="2">
    <location>
        <begin position="27"/>
        <end position="394"/>
    </location>
</feature>
<dbReference type="RefSeq" id="WP_092885710.1">
    <property type="nucleotide sequence ID" value="NZ_FOOI01000012.1"/>
</dbReference>
<feature type="signal peptide" evidence="2">
    <location>
        <begin position="1"/>
        <end position="26"/>
    </location>
</feature>
<dbReference type="PRINTS" id="PR01217">
    <property type="entry name" value="PRICHEXTENSN"/>
</dbReference>
<sequence>MKHVPKIAAFVTLALAVVLTAVIANTASSQSPDEVDVGARTCTTTSGGYCVVPHNLGVAPTHVGVTLQSPAGFVTVDRRTISSFRMRVLATNGTAYVGAVTFTYAAFQASASPTPTPTPTSPTPTTTPTPTPTPTPTTPTPTPTPPPTGFPDASTTGVQPGHTLTPSGCITASTNQVIEDRSFVDCDINVPQGVTGVVIRNVRFTFTSPTGVSTPIIVRSGGSATISYADIAGRDTTTGSTQFAIRGLDTAQVTIRNVDMSNCSDCVQGEHVKMYDSYIHDLANPAGAHVDGFQCNGDCSGTVIDHNTINMTGLPQTGNVALFSDFGTPHDATVNNNLLLGGGYNIYSGAGPNIHITNNRMARAQYGYVASYQAGNGNTCTGNVDHLTGVAINC</sequence>
<organism evidence="4 5">
    <name type="scientific">Actinopolymorpha cephalotaxi</name>
    <dbReference type="NCBI Taxonomy" id="504797"/>
    <lineage>
        <taxon>Bacteria</taxon>
        <taxon>Bacillati</taxon>
        <taxon>Actinomycetota</taxon>
        <taxon>Actinomycetes</taxon>
        <taxon>Propionibacteriales</taxon>
        <taxon>Actinopolymorphaceae</taxon>
        <taxon>Actinopolymorpha</taxon>
    </lineage>
</organism>
<evidence type="ECO:0000256" key="2">
    <source>
        <dbReference type="SAM" id="SignalP"/>
    </source>
</evidence>
<dbReference type="AlphaFoldDB" id="A0A1I2XCE4"/>
<keyword evidence="6" id="KW-1185">Reference proteome</keyword>
<evidence type="ECO:0000313" key="6">
    <source>
        <dbReference type="Proteomes" id="UP000533017"/>
    </source>
</evidence>
<protein>
    <recommendedName>
        <fullName evidence="7">Right handed beta helix region</fullName>
    </recommendedName>
</protein>
<dbReference type="InterPro" id="IPR011050">
    <property type="entry name" value="Pectin_lyase_fold/virulence"/>
</dbReference>
<dbReference type="Proteomes" id="UP000199052">
    <property type="component" value="Unassembled WGS sequence"/>
</dbReference>
<reference evidence="4 5" key="1">
    <citation type="submission" date="2016-10" db="EMBL/GenBank/DDBJ databases">
        <authorList>
            <person name="de Groot N.N."/>
        </authorList>
    </citation>
    <scope>NUCLEOTIDE SEQUENCE [LARGE SCALE GENOMIC DNA]</scope>
    <source>
        <strain evidence="4 5">CPCC 202808</strain>
    </source>
</reference>
<gene>
    <name evidence="3" type="ORF">FHR37_005025</name>
    <name evidence="4" type="ORF">SAMN05421678_112109</name>
</gene>
<feature type="region of interest" description="Disordered" evidence="1">
    <location>
        <begin position="111"/>
        <end position="164"/>
    </location>
</feature>
<evidence type="ECO:0000313" key="4">
    <source>
        <dbReference type="EMBL" id="SFH11062.1"/>
    </source>
</evidence>
<evidence type="ECO:0000313" key="3">
    <source>
        <dbReference type="EMBL" id="NYH86174.1"/>
    </source>
</evidence>
<evidence type="ECO:0000313" key="5">
    <source>
        <dbReference type="Proteomes" id="UP000199052"/>
    </source>
</evidence>
<keyword evidence="2" id="KW-0732">Signal</keyword>
<evidence type="ECO:0008006" key="7">
    <source>
        <dbReference type="Google" id="ProtNLM"/>
    </source>
</evidence>
<feature type="compositionally biased region" description="Polar residues" evidence="1">
    <location>
        <begin position="153"/>
        <end position="164"/>
    </location>
</feature>
<dbReference type="EMBL" id="FOOI01000012">
    <property type="protein sequence ID" value="SFH11062.1"/>
    <property type="molecule type" value="Genomic_DNA"/>
</dbReference>
<reference evidence="3 6" key="2">
    <citation type="submission" date="2020-07" db="EMBL/GenBank/DDBJ databases">
        <title>Sequencing the genomes of 1000 actinobacteria strains.</title>
        <authorList>
            <person name="Klenk H.-P."/>
        </authorList>
    </citation>
    <scope>NUCLEOTIDE SEQUENCE [LARGE SCALE GENOMIC DNA]</scope>
    <source>
        <strain evidence="3 6">DSM 45117</strain>
    </source>
</reference>
<dbReference type="SUPFAM" id="SSF51126">
    <property type="entry name" value="Pectin lyase-like"/>
    <property type="match status" value="1"/>
</dbReference>
<dbReference type="EMBL" id="JACBZA010000001">
    <property type="protein sequence ID" value="NYH86174.1"/>
    <property type="molecule type" value="Genomic_DNA"/>
</dbReference>
<dbReference type="STRING" id="504797.SAMN05421678_112109"/>
<dbReference type="Proteomes" id="UP000533017">
    <property type="component" value="Unassembled WGS sequence"/>
</dbReference>
<name>A0A1I2XCE4_9ACTN</name>